<accession>A0ABX8E2T5</accession>
<evidence type="ECO:0000313" key="4">
    <source>
        <dbReference type="EMBL" id="QVM83233.1"/>
    </source>
</evidence>
<feature type="region of interest" description="Disordered" evidence="1">
    <location>
        <begin position="23"/>
        <end position="172"/>
    </location>
</feature>
<dbReference type="RefSeq" id="WP_213502560.1">
    <property type="nucleotide sequence ID" value="NZ_CP054856.1"/>
</dbReference>
<feature type="region of interest" description="Disordered" evidence="1">
    <location>
        <begin position="206"/>
        <end position="257"/>
    </location>
</feature>
<feature type="signal peptide" evidence="3">
    <location>
        <begin position="1"/>
        <end position="26"/>
    </location>
</feature>
<dbReference type="EMBL" id="CP054856">
    <property type="protein sequence ID" value="QVM83233.1"/>
    <property type="molecule type" value="Genomic_DNA"/>
</dbReference>
<feature type="compositionally biased region" description="Pro residues" evidence="1">
    <location>
        <begin position="159"/>
        <end position="170"/>
    </location>
</feature>
<name>A0ABX8E2T5_9SPHN</name>
<feature type="compositionally biased region" description="Pro residues" evidence="1">
    <location>
        <begin position="241"/>
        <end position="251"/>
    </location>
</feature>
<evidence type="ECO:0008006" key="6">
    <source>
        <dbReference type="Google" id="ProtNLM"/>
    </source>
</evidence>
<protein>
    <recommendedName>
        <fullName evidence="6">LPXTG cell wall anchor domain-containing protein</fullName>
    </recommendedName>
</protein>
<keyword evidence="2" id="KW-0472">Membrane</keyword>
<evidence type="ECO:0000256" key="2">
    <source>
        <dbReference type="SAM" id="Phobius"/>
    </source>
</evidence>
<evidence type="ECO:0000256" key="1">
    <source>
        <dbReference type="SAM" id="MobiDB-lite"/>
    </source>
</evidence>
<feature type="compositionally biased region" description="Low complexity" evidence="1">
    <location>
        <begin position="124"/>
        <end position="134"/>
    </location>
</feature>
<gene>
    <name evidence="4" type="ORF">HT578_05475</name>
</gene>
<feature type="compositionally biased region" description="Pro residues" evidence="1">
    <location>
        <begin position="79"/>
        <end position="97"/>
    </location>
</feature>
<keyword evidence="3" id="KW-0732">Signal</keyword>
<keyword evidence="5" id="KW-1185">Reference proteome</keyword>
<dbReference type="Proteomes" id="UP000677126">
    <property type="component" value="Chromosome"/>
</dbReference>
<feature type="transmembrane region" description="Helical" evidence="2">
    <location>
        <begin position="181"/>
        <end position="200"/>
    </location>
</feature>
<feature type="compositionally biased region" description="Low complexity" evidence="1">
    <location>
        <begin position="23"/>
        <end position="63"/>
    </location>
</feature>
<evidence type="ECO:0000313" key="5">
    <source>
        <dbReference type="Proteomes" id="UP000677126"/>
    </source>
</evidence>
<proteinExistence type="predicted"/>
<feature type="compositionally biased region" description="Pro residues" evidence="1">
    <location>
        <begin position="214"/>
        <end position="230"/>
    </location>
</feature>
<feature type="chain" id="PRO_5046995626" description="LPXTG cell wall anchor domain-containing protein" evidence="3">
    <location>
        <begin position="27"/>
        <end position="444"/>
    </location>
</feature>
<feature type="compositionally biased region" description="Low complexity" evidence="1">
    <location>
        <begin position="141"/>
        <end position="158"/>
    </location>
</feature>
<evidence type="ECO:0000256" key="3">
    <source>
        <dbReference type="SAM" id="SignalP"/>
    </source>
</evidence>
<keyword evidence="2" id="KW-1133">Transmembrane helix</keyword>
<sequence>MRGIDQVTTASAFALLTLSLAQAASAQERAPWSLPAGPASPSAPDVAGPVDPEDPTTLPGGVQPLPPLPIPTQTRAPAAPTPSPSAAPTPAAKPSPALPTDARPAARQAPSPTPSERPRPEPSGPGHARPAQETAPPPAAPRATPTPDEAEATETTSSPAPPDPVSPTPALPAATSEAWPLWWWALPAGLLALLLLGGFARARRKDEGRKVAPQPAPRPAPRPTPRPAAAPTPSADVTPPAANPAPVPAPAPASSRPRAHGEIAFEAVSLRLSLVYASLRFRFSLRALTEIPPANLHADLTSAHGSASREEQLAPALESLPVIAAIPRLAEGEDIVHEGELQLPLSAIRAVNEGNARFFVPLVRLALVADMGHPEARTDQPELGLGLVFTVGQPGRAGADAPTSALAPIRIDTGPRDMAVLDVREIAAGRRKHLLPLDFAGAPG</sequence>
<organism evidence="4 5">
    <name type="scientific">Novosphingobium decolorationis</name>
    <dbReference type="NCBI Taxonomy" id="2698673"/>
    <lineage>
        <taxon>Bacteria</taxon>
        <taxon>Pseudomonadati</taxon>
        <taxon>Pseudomonadota</taxon>
        <taxon>Alphaproteobacteria</taxon>
        <taxon>Sphingomonadales</taxon>
        <taxon>Sphingomonadaceae</taxon>
        <taxon>Novosphingobium</taxon>
    </lineage>
</organism>
<keyword evidence="2" id="KW-0812">Transmembrane</keyword>
<reference evidence="4 5" key="1">
    <citation type="journal article" date="2021" name="Int. J. Syst. Evol. Microbiol.">
        <title>Novosphingobium decolorationis sp. nov., an aniline blue-decolourizing bacterium isolated from East Pacific sediment.</title>
        <authorList>
            <person name="Chen X."/>
            <person name="Dong B."/>
            <person name="Chen T."/>
            <person name="Ren N."/>
            <person name="Wang J."/>
            <person name="Xu Y."/>
            <person name="Yang J."/>
            <person name="Zhu S."/>
            <person name="Chen J."/>
        </authorList>
    </citation>
    <scope>NUCLEOTIDE SEQUENCE [LARGE SCALE GENOMIC DNA]</scope>
    <source>
        <strain evidence="4 5">502str22</strain>
    </source>
</reference>